<accession>A0A0M6Y060</accession>
<evidence type="ECO:0000313" key="2">
    <source>
        <dbReference type="Proteomes" id="UP000048926"/>
    </source>
</evidence>
<sequence length="382" mass="40899">MLGCCSRCVAELLKDTAIFVGGRRAEHLAKSLETLVAAQCFTRQLSGSNTACSRLTALLGAGLLVLSGAIDGVRADEQHFITIGTGGVTGVYYPSGGATCKIVNMTRADHGVRCSVETTLGSIANIEKIRSGEIDFGYVQSDWQHHAFLGTSAFEEVGPFDELRSIFSLHAEVATIVVRDESSYRVFDDLKEAKINIGSKGSGSAASWNALISGLGWTQSDQEDLEELKTSELSEALCSGRIDAYFELIGHPAALIEETQARCDIRLIGIDGKAVDELLTEVPYYMPADIPAGLYGLSQPVDSFGVVATFVTSARMPEPIVTTLVEAVFENFDSFKRLHPALGRLTENDLVAYGMPAPLHPGALTYFQEKGLVPATAPAKAN</sequence>
<dbReference type="PANTHER" id="PTHR42941">
    <property type="entry name" value="SLL1037 PROTEIN"/>
    <property type="match status" value="1"/>
</dbReference>
<evidence type="ECO:0000313" key="1">
    <source>
        <dbReference type="EMBL" id="CTQ42380.1"/>
    </source>
</evidence>
<organism evidence="1 2">
    <name type="scientific">Roseibium aggregatum</name>
    <dbReference type="NCBI Taxonomy" id="187304"/>
    <lineage>
        <taxon>Bacteria</taxon>
        <taxon>Pseudomonadati</taxon>
        <taxon>Pseudomonadota</taxon>
        <taxon>Alphaproteobacteria</taxon>
        <taxon>Hyphomicrobiales</taxon>
        <taxon>Stappiaceae</taxon>
        <taxon>Roseibium</taxon>
    </lineage>
</organism>
<dbReference type="OrthoDB" id="9776669at2"/>
<dbReference type="STRING" id="187304.B0E33_26115"/>
<dbReference type="NCBIfam" id="TIGR02122">
    <property type="entry name" value="TRAP_TAXI"/>
    <property type="match status" value="1"/>
</dbReference>
<keyword evidence="1" id="KW-0675">Receptor</keyword>
<keyword evidence="2" id="KW-1185">Reference proteome</keyword>
<gene>
    <name evidence="1" type="ORF">LAL4801_00807</name>
</gene>
<dbReference type="InterPro" id="IPR011852">
    <property type="entry name" value="TRAP_TAXI"/>
</dbReference>
<name>A0A0M6Y060_9HYPH</name>
<dbReference type="EMBL" id="CXST01000001">
    <property type="protein sequence ID" value="CTQ42380.1"/>
    <property type="molecule type" value="Genomic_DNA"/>
</dbReference>
<protein>
    <submittedName>
        <fullName evidence="1">TRAP transporter solute receptor, TAXI family</fullName>
    </submittedName>
</protein>
<dbReference type="PANTHER" id="PTHR42941:SF1">
    <property type="entry name" value="SLL1037 PROTEIN"/>
    <property type="match status" value="1"/>
</dbReference>
<dbReference type="AlphaFoldDB" id="A0A0M6Y060"/>
<dbReference type="Gene3D" id="3.40.190.10">
    <property type="entry name" value="Periplasmic binding protein-like II"/>
    <property type="match status" value="2"/>
</dbReference>
<proteinExistence type="predicted"/>
<reference evidence="2" key="1">
    <citation type="submission" date="2015-07" db="EMBL/GenBank/DDBJ databases">
        <authorList>
            <person name="Rodrigo-Torres Lidia"/>
            <person name="Arahal R.David."/>
        </authorList>
    </citation>
    <scope>NUCLEOTIDE SEQUENCE [LARGE SCALE GENOMIC DNA]</scope>
    <source>
        <strain evidence="2">CECT 4801</strain>
    </source>
</reference>
<dbReference type="Pfam" id="PF16868">
    <property type="entry name" value="NMT1_3"/>
    <property type="match status" value="1"/>
</dbReference>
<dbReference type="CDD" id="cd13568">
    <property type="entry name" value="PBP2_TAXI_TRAP_like_3"/>
    <property type="match status" value="1"/>
</dbReference>
<dbReference type="Proteomes" id="UP000048926">
    <property type="component" value="Unassembled WGS sequence"/>
</dbReference>
<dbReference type="SUPFAM" id="SSF53850">
    <property type="entry name" value="Periplasmic binding protein-like II"/>
    <property type="match status" value="1"/>
</dbReference>